<proteinExistence type="predicted"/>
<feature type="domain" description="Thioesterase" evidence="1">
    <location>
        <begin position="50"/>
        <end position="123"/>
    </location>
</feature>
<dbReference type="RefSeq" id="WP_344558902.1">
    <property type="nucleotide sequence ID" value="NZ_BAAANS010000094.1"/>
</dbReference>
<evidence type="ECO:0000259" key="1">
    <source>
        <dbReference type="Pfam" id="PF03061"/>
    </source>
</evidence>
<comment type="caution">
    <text evidence="2">The sequence shown here is derived from an EMBL/GenBank/DDBJ whole genome shotgun (WGS) entry which is preliminary data.</text>
</comment>
<dbReference type="SUPFAM" id="SSF54637">
    <property type="entry name" value="Thioesterase/thiol ester dehydrase-isomerase"/>
    <property type="match status" value="1"/>
</dbReference>
<name>A0ABP5JW06_9ACTN</name>
<reference evidence="3" key="1">
    <citation type="journal article" date="2019" name="Int. J. Syst. Evol. Microbiol.">
        <title>The Global Catalogue of Microorganisms (GCM) 10K type strain sequencing project: providing services to taxonomists for standard genome sequencing and annotation.</title>
        <authorList>
            <consortium name="The Broad Institute Genomics Platform"/>
            <consortium name="The Broad Institute Genome Sequencing Center for Infectious Disease"/>
            <person name="Wu L."/>
            <person name="Ma J."/>
        </authorList>
    </citation>
    <scope>NUCLEOTIDE SEQUENCE [LARGE SCALE GENOMIC DNA]</scope>
    <source>
        <strain evidence="3">JCM 14559</strain>
    </source>
</reference>
<dbReference type="EMBL" id="BAAANS010000094">
    <property type="protein sequence ID" value="GAA2123570.1"/>
    <property type="molecule type" value="Genomic_DNA"/>
</dbReference>
<dbReference type="Proteomes" id="UP001500897">
    <property type="component" value="Unassembled WGS sequence"/>
</dbReference>
<evidence type="ECO:0000313" key="3">
    <source>
        <dbReference type="Proteomes" id="UP001500897"/>
    </source>
</evidence>
<protein>
    <submittedName>
        <fullName evidence="2">PaaI family thioesterase</fullName>
    </submittedName>
</protein>
<sequence>MADRPILTAAEVQALLTEYFPDWKGLRVAEVTATGLVCTADPEALPTRPGGTVSGPALFAIADVSAYLAVSAFLGATPAAVLTSSSASFLEAVEPAPLRVRIEAVRLGRRTGVFSATVEDLGGAPVVVATLHFAFPGRRARG</sequence>
<organism evidence="2 3">
    <name type="scientific">Kitasatospora saccharophila</name>
    <dbReference type="NCBI Taxonomy" id="407973"/>
    <lineage>
        <taxon>Bacteria</taxon>
        <taxon>Bacillati</taxon>
        <taxon>Actinomycetota</taxon>
        <taxon>Actinomycetes</taxon>
        <taxon>Kitasatosporales</taxon>
        <taxon>Streptomycetaceae</taxon>
        <taxon>Kitasatospora</taxon>
    </lineage>
</organism>
<dbReference type="InterPro" id="IPR006683">
    <property type="entry name" value="Thioestr_dom"/>
</dbReference>
<dbReference type="Pfam" id="PF03061">
    <property type="entry name" value="4HBT"/>
    <property type="match status" value="1"/>
</dbReference>
<dbReference type="InterPro" id="IPR029069">
    <property type="entry name" value="HotDog_dom_sf"/>
</dbReference>
<evidence type="ECO:0000313" key="2">
    <source>
        <dbReference type="EMBL" id="GAA2123570.1"/>
    </source>
</evidence>
<dbReference type="CDD" id="cd03443">
    <property type="entry name" value="PaaI_thioesterase"/>
    <property type="match status" value="1"/>
</dbReference>
<gene>
    <name evidence="2" type="ORF">GCM10009759_74720</name>
</gene>
<accession>A0ABP5JW06</accession>
<dbReference type="Gene3D" id="3.10.129.10">
    <property type="entry name" value="Hotdog Thioesterase"/>
    <property type="match status" value="1"/>
</dbReference>
<keyword evidence="3" id="KW-1185">Reference proteome</keyword>